<keyword evidence="3 7" id="KW-1134">Transmembrane beta strand</keyword>
<keyword evidence="10" id="KW-1185">Reference proteome</keyword>
<dbReference type="InterPro" id="IPR011662">
    <property type="entry name" value="Secretin/TonB_short_N"/>
</dbReference>
<keyword evidence="2 7" id="KW-0813">Transport</keyword>
<reference evidence="9 10" key="1">
    <citation type="submission" date="2018-07" db="EMBL/GenBank/DDBJ databases">
        <title>Draft genome sequence of Ancylomarina sp. M1P.</title>
        <authorList>
            <person name="Yadav S."/>
            <person name="Villanueva L."/>
            <person name="Damste J.S.S."/>
        </authorList>
    </citation>
    <scope>NUCLEOTIDE SEQUENCE [LARGE SCALE GENOMIC DNA]</scope>
    <source>
        <strain evidence="9 10">M1P</strain>
    </source>
</reference>
<dbReference type="SMART" id="SM00965">
    <property type="entry name" value="STN"/>
    <property type="match status" value="1"/>
</dbReference>
<comment type="similarity">
    <text evidence="7">Belongs to the TonB-dependent receptor family.</text>
</comment>
<dbReference type="Gene3D" id="2.170.130.10">
    <property type="entry name" value="TonB-dependent receptor, plug domain"/>
    <property type="match status" value="1"/>
</dbReference>
<keyword evidence="5 7" id="KW-0472">Membrane</keyword>
<protein>
    <submittedName>
        <fullName evidence="9">SusC/RagA family TonB-linked outer membrane protein</fullName>
    </submittedName>
</protein>
<dbReference type="SUPFAM" id="SSF49464">
    <property type="entry name" value="Carboxypeptidase regulatory domain-like"/>
    <property type="match status" value="1"/>
</dbReference>
<organism evidence="9 10">
    <name type="scientific">Ancylomarina euxinus</name>
    <dbReference type="NCBI Taxonomy" id="2283627"/>
    <lineage>
        <taxon>Bacteria</taxon>
        <taxon>Pseudomonadati</taxon>
        <taxon>Bacteroidota</taxon>
        <taxon>Bacteroidia</taxon>
        <taxon>Marinilabiliales</taxon>
        <taxon>Marinifilaceae</taxon>
        <taxon>Ancylomarina</taxon>
    </lineage>
</organism>
<dbReference type="Gene3D" id="2.60.40.1120">
    <property type="entry name" value="Carboxypeptidase-like, regulatory domain"/>
    <property type="match status" value="1"/>
</dbReference>
<dbReference type="NCBIfam" id="TIGR04057">
    <property type="entry name" value="SusC_RagA_signa"/>
    <property type="match status" value="1"/>
</dbReference>
<evidence type="ECO:0000256" key="5">
    <source>
        <dbReference type="ARBA" id="ARBA00023136"/>
    </source>
</evidence>
<evidence type="ECO:0000256" key="2">
    <source>
        <dbReference type="ARBA" id="ARBA00022448"/>
    </source>
</evidence>
<dbReference type="Pfam" id="PF07715">
    <property type="entry name" value="Plug"/>
    <property type="match status" value="1"/>
</dbReference>
<evidence type="ECO:0000256" key="3">
    <source>
        <dbReference type="ARBA" id="ARBA00022452"/>
    </source>
</evidence>
<evidence type="ECO:0000313" key="9">
    <source>
        <dbReference type="EMBL" id="RRG19714.1"/>
    </source>
</evidence>
<evidence type="ECO:0000313" key="10">
    <source>
        <dbReference type="Proteomes" id="UP000285794"/>
    </source>
</evidence>
<dbReference type="Pfam" id="PF07660">
    <property type="entry name" value="STN"/>
    <property type="match status" value="1"/>
</dbReference>
<proteinExistence type="inferred from homology"/>
<dbReference type="InterPro" id="IPR023997">
    <property type="entry name" value="TonB-dep_OMP_SusC/RagA_CS"/>
</dbReference>
<dbReference type="PROSITE" id="PS52016">
    <property type="entry name" value="TONB_DEPENDENT_REC_3"/>
    <property type="match status" value="1"/>
</dbReference>
<evidence type="ECO:0000256" key="4">
    <source>
        <dbReference type="ARBA" id="ARBA00022692"/>
    </source>
</evidence>
<sequence>MKKMLLLRIPVFGGIRRKWLFAMKNFILLFFVFSLNLNANIMSQARVSLDLTDVNIKTLINEIESQTELGFLYNLNEIKGVNNISVEANEETVKEILDRVLENTGLTYELDRNVIVIKPNPIPVQSQDEGKRKLIGTITDDTKVTLPGVSIVEKGTSNGVSTDFDGNFSLEIPENGSITLLISFIGMESQEVVVTNQERLDIVMSSSSEQLNEVVVTTGYQKIDRKLFTGSAQKLNADDIKVEGAPDITSSLQGKATGVQVSNVSSTFGAAPVITIRGNSSINGNNKPLWVVDGVELEDLVEVSADDLTSGNLTTLLSSGVAGLNPEDIADFQILKDVSATALYGAKAMNGVIVITTKQGKEGRMSVNYTGSVSIKDKPQYSNFDIMDSGSEMSVYRQLSDYGWVDMTTVARAENFGVLGKMYDGINNGTVGWGPNGGLNENFLEPYGKANTDWFDHLFQNGVTQQHSFSLSGGTKNSSYYASMSYYNDAGYTIADNVDKYTAALRLQFKPTDKLSVGIKLSANVRDQKVPGTKNRSFDVMTGEYTRDFDINPFSYALNSSRSMRAYDDKGDLEYFRRSFAPFNIIHELRNNFVNVEVKDITFQTDLEYALTSKINLRSTFQMRRATTMREHKIHETSNQAEAYRADGTQSIIDANKLLFKDPANPNSNAYSILPEGGFLNVSNDRLSHYYIRNSFDWSPRLGEDHIMNIFLGNEVNITNREGFGKDIWGISYDKGGVVSTHPDLQRYLNALGQGNFPTSLRKDRRASVFTTAAYTYQGKYIVNGSFRYDGSNQLGESTSARFLPSWTASGAWNIHAESFMEDVTFVNHLKTKASYGYNGIMGPNTSAALAMFSGQTLRPTDNETYYYVAALDNEDLTWEKMYELNLGIDFALFNNKIAGEIGYYNRKSIDLIDVVSTSGVGGHQLKYGNIGDMKSHGWEFMLNTTNIKTNDFSWTTNFNWNYHTSEITKLENTASISEAISNIGVPLKGYSHRSLFSVRFAGLDSKGIPTFYGENDEVVYDINLQNREDITKVLKNEGSLAPKFYGGLTNNFKYKNFTLGVGIVYKWGNVIRLDDAFKPNYTDYDSFSKELANRWMIPGDETRTNIPAILDKRTYDELGEKNAYSLYNKSTERVAKGDFIRLKDVSLRYQISPSVLNKINLKSGSLSFQASNLCLLYSDDKLNGIDPEFYSSGGVSMPTSRMYTFTLNLGF</sequence>
<accession>A0A425XY69</accession>
<keyword evidence="4 7" id="KW-0812">Transmembrane</keyword>
<gene>
    <name evidence="9" type="ORF">DWB61_14275</name>
</gene>
<dbReference type="AlphaFoldDB" id="A0A425XY69"/>
<evidence type="ECO:0000256" key="7">
    <source>
        <dbReference type="PROSITE-ProRule" id="PRU01360"/>
    </source>
</evidence>
<keyword evidence="6 7" id="KW-0998">Cell outer membrane</keyword>
<dbReference type="InterPro" id="IPR008969">
    <property type="entry name" value="CarboxyPept-like_regulatory"/>
</dbReference>
<evidence type="ECO:0000256" key="1">
    <source>
        <dbReference type="ARBA" id="ARBA00004571"/>
    </source>
</evidence>
<dbReference type="InterPro" id="IPR023996">
    <property type="entry name" value="TonB-dep_OMP_SusC/RagA"/>
</dbReference>
<evidence type="ECO:0000259" key="8">
    <source>
        <dbReference type="SMART" id="SM00965"/>
    </source>
</evidence>
<dbReference type="EMBL" id="QQWG01000017">
    <property type="protein sequence ID" value="RRG19714.1"/>
    <property type="molecule type" value="Genomic_DNA"/>
</dbReference>
<dbReference type="NCBIfam" id="TIGR04056">
    <property type="entry name" value="OMP_RagA_SusC"/>
    <property type="match status" value="1"/>
</dbReference>
<name>A0A425XY69_9BACT</name>
<dbReference type="RefSeq" id="WP_125031563.1">
    <property type="nucleotide sequence ID" value="NZ_JAPXVP010000016.1"/>
</dbReference>
<dbReference type="GO" id="GO:0009279">
    <property type="term" value="C:cell outer membrane"/>
    <property type="evidence" value="ECO:0007669"/>
    <property type="project" value="UniProtKB-SubCell"/>
</dbReference>
<dbReference type="InterPro" id="IPR036942">
    <property type="entry name" value="Beta-barrel_TonB_sf"/>
</dbReference>
<evidence type="ECO:0000256" key="6">
    <source>
        <dbReference type="ARBA" id="ARBA00023237"/>
    </source>
</evidence>
<dbReference type="SUPFAM" id="SSF56935">
    <property type="entry name" value="Porins"/>
    <property type="match status" value="1"/>
</dbReference>
<dbReference type="InterPro" id="IPR012910">
    <property type="entry name" value="Plug_dom"/>
</dbReference>
<dbReference type="InterPro" id="IPR037066">
    <property type="entry name" value="Plug_dom_sf"/>
</dbReference>
<dbReference type="Pfam" id="PF13715">
    <property type="entry name" value="CarbopepD_reg_2"/>
    <property type="match status" value="1"/>
</dbReference>
<dbReference type="Gene3D" id="2.40.170.20">
    <property type="entry name" value="TonB-dependent receptor, beta-barrel domain"/>
    <property type="match status" value="1"/>
</dbReference>
<comment type="subcellular location">
    <subcellularLocation>
        <location evidence="1 7">Cell outer membrane</location>
        <topology evidence="1 7">Multi-pass membrane protein</topology>
    </subcellularLocation>
</comment>
<dbReference type="InterPro" id="IPR039426">
    <property type="entry name" value="TonB-dep_rcpt-like"/>
</dbReference>
<feature type="domain" description="Secretin/TonB short N-terminal" evidence="8">
    <location>
        <begin position="69"/>
        <end position="120"/>
    </location>
</feature>
<dbReference type="Proteomes" id="UP000285794">
    <property type="component" value="Unassembled WGS sequence"/>
</dbReference>
<dbReference type="OrthoDB" id="9768177at2"/>
<comment type="caution">
    <text evidence="9">The sequence shown here is derived from an EMBL/GenBank/DDBJ whole genome shotgun (WGS) entry which is preliminary data.</text>
</comment>